<evidence type="ECO:0000256" key="2">
    <source>
        <dbReference type="ARBA" id="ARBA00001946"/>
    </source>
</evidence>
<dbReference type="InterPro" id="IPR000417">
    <property type="entry name" value="Hyethyz_kinase"/>
</dbReference>
<comment type="catalytic activity">
    <reaction evidence="1 11">
        <text>5-(2-hydroxyethyl)-4-methylthiazole + ATP = 4-methyl-5-(2-phosphooxyethyl)-thiazole + ADP + H(+)</text>
        <dbReference type="Rhea" id="RHEA:24212"/>
        <dbReference type="ChEBI" id="CHEBI:15378"/>
        <dbReference type="ChEBI" id="CHEBI:17957"/>
        <dbReference type="ChEBI" id="CHEBI:30616"/>
        <dbReference type="ChEBI" id="CHEBI:58296"/>
        <dbReference type="ChEBI" id="CHEBI:456216"/>
        <dbReference type="EC" id="2.7.1.50"/>
    </reaction>
</comment>
<evidence type="ECO:0000256" key="6">
    <source>
        <dbReference type="ARBA" id="ARBA00022741"/>
    </source>
</evidence>
<dbReference type="UniPathway" id="UPA00060">
    <property type="reaction ID" value="UER00139"/>
</dbReference>
<dbReference type="GO" id="GO:0009229">
    <property type="term" value="P:thiamine diphosphate biosynthetic process"/>
    <property type="evidence" value="ECO:0007669"/>
    <property type="project" value="UniProtKB-UniRule"/>
</dbReference>
<dbReference type="GO" id="GO:0036172">
    <property type="term" value="P:thiamine salvage"/>
    <property type="evidence" value="ECO:0007669"/>
    <property type="project" value="UniProtKB-ARBA"/>
</dbReference>
<keyword evidence="7 11" id="KW-0418">Kinase</keyword>
<dbReference type="Pfam" id="PF02110">
    <property type="entry name" value="HK"/>
    <property type="match status" value="1"/>
</dbReference>
<comment type="pathway">
    <text evidence="3 11">Cofactor biosynthesis; thiamine diphosphate biosynthesis; 4-methyl-5-(2-phosphoethyl)-thiazole from 5-(2-hydroxyethyl)-4-methylthiazole: step 1/1.</text>
</comment>
<dbReference type="GO" id="GO:0004417">
    <property type="term" value="F:hydroxyethylthiazole kinase activity"/>
    <property type="evidence" value="ECO:0007669"/>
    <property type="project" value="UniProtKB-UniRule"/>
</dbReference>
<dbReference type="RefSeq" id="WP_075192381.1">
    <property type="nucleotide sequence ID" value="NZ_JADKNN010000050.1"/>
</dbReference>
<keyword evidence="6 11" id="KW-0547">Nucleotide-binding</keyword>
<gene>
    <name evidence="11 12" type="primary">thiM</name>
    <name evidence="13" type="ORF">AUN14_03325</name>
    <name evidence="12" type="ORF">FZI19_13560</name>
</gene>
<evidence type="ECO:0000256" key="11">
    <source>
        <dbReference type="HAMAP-Rule" id="MF_00228"/>
    </source>
</evidence>
<dbReference type="Proteomes" id="UP000469927">
    <property type="component" value="Unassembled WGS sequence"/>
</dbReference>
<dbReference type="EMBL" id="MSAE01000004">
    <property type="protein sequence ID" value="PUX17199.1"/>
    <property type="molecule type" value="Genomic_DNA"/>
</dbReference>
<evidence type="ECO:0000256" key="4">
    <source>
        <dbReference type="ARBA" id="ARBA00022679"/>
    </source>
</evidence>
<reference evidence="12 15" key="2">
    <citation type="submission" date="2019-08" db="EMBL/GenBank/DDBJ databases">
        <title>Prevalence, distribution, and phylogeny of type two toxin-antitoxin genes possessed by Cronobacter species where C. sakazakii homologs follow sequence type lineages.</title>
        <authorList>
            <person name="Finkelstein S."/>
            <person name="Negrete F."/>
            <person name="Jang H."/>
            <person name="Gopinath G.R."/>
            <person name="Tall B.D."/>
        </authorList>
    </citation>
    <scope>NUCLEOTIDE SEQUENCE [LARGE SCALE GENOMIC DNA]</scope>
    <source>
        <strain evidence="12 15">MOD1_GK1257</strain>
    </source>
</reference>
<dbReference type="NCBIfam" id="TIGR00694">
    <property type="entry name" value="thiM"/>
    <property type="match status" value="1"/>
</dbReference>
<dbReference type="CDD" id="cd01170">
    <property type="entry name" value="THZ_kinase"/>
    <property type="match status" value="1"/>
</dbReference>
<dbReference type="GO" id="GO:0005524">
    <property type="term" value="F:ATP binding"/>
    <property type="evidence" value="ECO:0007669"/>
    <property type="project" value="UniProtKB-UniRule"/>
</dbReference>
<evidence type="ECO:0000256" key="10">
    <source>
        <dbReference type="ARBA" id="ARBA00022977"/>
    </source>
</evidence>
<dbReference type="Gene3D" id="3.40.1190.20">
    <property type="match status" value="1"/>
</dbReference>
<organism evidence="13 14">
    <name type="scientific">Cronobacter muytjensii</name>
    <dbReference type="NCBI Taxonomy" id="413501"/>
    <lineage>
        <taxon>Bacteria</taxon>
        <taxon>Pseudomonadati</taxon>
        <taxon>Pseudomonadota</taxon>
        <taxon>Gammaproteobacteria</taxon>
        <taxon>Enterobacterales</taxon>
        <taxon>Enterobacteriaceae</taxon>
        <taxon>Cronobacter</taxon>
    </lineage>
</organism>
<dbReference type="AlphaFoldDB" id="A0A2T7AXH7"/>
<dbReference type="InterPro" id="IPR029056">
    <property type="entry name" value="Ribokinase-like"/>
</dbReference>
<feature type="binding site" evidence="11">
    <location>
        <position position="198"/>
    </location>
    <ligand>
        <name>substrate</name>
    </ligand>
</feature>
<evidence type="ECO:0000313" key="12">
    <source>
        <dbReference type="EMBL" id="KAB0877036.1"/>
    </source>
</evidence>
<dbReference type="SUPFAM" id="SSF53613">
    <property type="entry name" value="Ribokinase-like"/>
    <property type="match status" value="1"/>
</dbReference>
<evidence type="ECO:0000256" key="8">
    <source>
        <dbReference type="ARBA" id="ARBA00022840"/>
    </source>
</evidence>
<accession>A0A2T7AXH7</accession>
<dbReference type="PIRSF" id="PIRSF000513">
    <property type="entry name" value="Thz_kinase"/>
    <property type="match status" value="1"/>
</dbReference>
<dbReference type="NCBIfam" id="NF006830">
    <property type="entry name" value="PRK09355.1"/>
    <property type="match status" value="1"/>
</dbReference>
<evidence type="ECO:0000313" key="14">
    <source>
        <dbReference type="Proteomes" id="UP000244378"/>
    </source>
</evidence>
<keyword evidence="5 11" id="KW-0479">Metal-binding</keyword>
<comment type="function">
    <text evidence="11">Catalyzes the phosphorylation of the hydroxyl group of 4-methyl-5-beta-hydroxyethylthiazole (THZ).</text>
</comment>
<evidence type="ECO:0000313" key="13">
    <source>
        <dbReference type="EMBL" id="PUX17199.1"/>
    </source>
</evidence>
<protein>
    <recommendedName>
        <fullName evidence="11">Hydroxyethylthiazole kinase</fullName>
        <ecNumber evidence="11">2.7.1.50</ecNumber>
    </recommendedName>
    <alternativeName>
        <fullName evidence="11">4-methyl-5-beta-hydroxyethylthiazole kinase</fullName>
        <shortName evidence="11">TH kinase</shortName>
        <shortName evidence="11">Thz kinase</shortName>
    </alternativeName>
</protein>
<keyword evidence="15" id="KW-1185">Reference proteome</keyword>
<evidence type="ECO:0000256" key="7">
    <source>
        <dbReference type="ARBA" id="ARBA00022777"/>
    </source>
</evidence>
<dbReference type="PRINTS" id="PR01099">
    <property type="entry name" value="HYETHTZKNASE"/>
</dbReference>
<proteinExistence type="inferred from homology"/>
<feature type="binding site" evidence="11">
    <location>
        <position position="50"/>
    </location>
    <ligand>
        <name>substrate</name>
    </ligand>
</feature>
<evidence type="ECO:0000256" key="3">
    <source>
        <dbReference type="ARBA" id="ARBA00004868"/>
    </source>
</evidence>
<evidence type="ECO:0000256" key="1">
    <source>
        <dbReference type="ARBA" id="ARBA00001771"/>
    </source>
</evidence>
<dbReference type="HAMAP" id="MF_00228">
    <property type="entry name" value="Thz_kinase"/>
    <property type="match status" value="1"/>
</dbReference>
<dbReference type="EMBL" id="WAGD01000038">
    <property type="protein sequence ID" value="KAB0877036.1"/>
    <property type="molecule type" value="Genomic_DNA"/>
</dbReference>
<keyword evidence="8 11" id="KW-0067">ATP-binding</keyword>
<feature type="binding site" evidence="11">
    <location>
        <position position="125"/>
    </location>
    <ligand>
        <name>ATP</name>
        <dbReference type="ChEBI" id="CHEBI:30616"/>
    </ligand>
</feature>
<comment type="similarity">
    <text evidence="11">Belongs to the Thz kinase family.</text>
</comment>
<keyword evidence="10 11" id="KW-0784">Thiamine biosynthesis</keyword>
<dbReference type="OrthoDB" id="8909021at2"/>
<comment type="caution">
    <text evidence="13">The sequence shown here is derived from an EMBL/GenBank/DDBJ whole genome shotgun (WGS) entry which is preliminary data.</text>
</comment>
<sequence>MSSDLLCGTHAAPVVTQLCRHAPLVHCITNDVVQNFTANVLLALGASPAMVVHADEAAQFAAIADALLINLGTLTRPQQQGMRAAIDSARAAGTPWTLDPVAVGALTLRTDFAHEILAQRPAAIRANASEILALAGVSLGGRGVDTTESAHHAREAAAVLARRSGAVVAVTGEVDYITDGERMLAVNGGTTMLTRVVGTGCALSAVVAACCALPGDRLENVATACWLMKRAGEQALAVAKGPGSFASALLDSLHAQAFGGHHAAH</sequence>
<dbReference type="Proteomes" id="UP000244378">
    <property type="component" value="Unassembled WGS sequence"/>
</dbReference>
<comment type="cofactor">
    <cofactor evidence="2 11">
        <name>Mg(2+)</name>
        <dbReference type="ChEBI" id="CHEBI:18420"/>
    </cofactor>
</comment>
<dbReference type="EC" id="2.7.1.50" evidence="11"/>
<reference evidence="13 14" key="1">
    <citation type="submission" date="2016-12" db="EMBL/GenBank/DDBJ databases">
        <title>Analysis of the Molecular Diversity Among Cronobacter Species Isolated from Filth Flies Using a Pan Genomic DNA Microarray.</title>
        <authorList>
            <person name="Pava-Ripoll M."/>
            <person name="Tall B."/>
            <person name="Farber J."/>
            <person name="Fanning S."/>
            <person name="Lehner A."/>
            <person name="Stephan R."/>
            <person name="Pagotto F."/>
            <person name="Iverson C."/>
            <person name="Ziobro G."/>
            <person name="Miller A."/>
            <person name="Pearson R."/>
            <person name="Yan Q."/>
            <person name="Kim M."/>
            <person name="Jeong S."/>
            <person name="Park J."/>
            <person name="Jun S."/>
            <person name="Choi H."/>
            <person name="Chung T."/>
            <person name="Yoo Y."/>
            <person name="Park E."/>
            <person name="Hwang S."/>
            <person name="Lee B."/>
            <person name="Sathyamoorthy V."/>
            <person name="Carter L."/>
            <person name="Mammel M."/>
            <person name="Jackson S."/>
            <person name="Kothary M."/>
            <person name="Patel I."/>
            <person name="Grim C."/>
            <person name="Gopinath G."/>
            <person name="Gangiredla J."/>
            <person name="Chase H."/>
        </authorList>
    </citation>
    <scope>NUCLEOTIDE SEQUENCE [LARGE SCALE GENOMIC DNA]</scope>
    <source>
        <strain evidence="13 14">MOD1-Md1s</strain>
    </source>
</reference>
<evidence type="ECO:0000256" key="5">
    <source>
        <dbReference type="ARBA" id="ARBA00022723"/>
    </source>
</evidence>
<keyword evidence="4 11" id="KW-0808">Transferase</keyword>
<keyword evidence="9 11" id="KW-0460">Magnesium</keyword>
<feature type="binding site" evidence="11">
    <location>
        <position position="171"/>
    </location>
    <ligand>
        <name>ATP</name>
        <dbReference type="ChEBI" id="CHEBI:30616"/>
    </ligand>
</feature>
<dbReference type="FunFam" id="3.40.1190.20:FF:000015">
    <property type="entry name" value="Hydroxyethylthiazole kinase"/>
    <property type="match status" value="1"/>
</dbReference>
<name>A0A2T7AXH7_9ENTR</name>
<evidence type="ECO:0000256" key="9">
    <source>
        <dbReference type="ARBA" id="ARBA00022842"/>
    </source>
</evidence>
<evidence type="ECO:0000313" key="15">
    <source>
        <dbReference type="Proteomes" id="UP000469927"/>
    </source>
</evidence>
<dbReference type="GO" id="GO:0000287">
    <property type="term" value="F:magnesium ion binding"/>
    <property type="evidence" value="ECO:0007669"/>
    <property type="project" value="UniProtKB-UniRule"/>
</dbReference>